<feature type="compositionally biased region" description="Pro residues" evidence="1">
    <location>
        <begin position="319"/>
        <end position="331"/>
    </location>
</feature>
<evidence type="ECO:0000313" key="4">
    <source>
        <dbReference type="Proteomes" id="UP000245845"/>
    </source>
</evidence>
<protein>
    <recommendedName>
        <fullName evidence="2">DUF6128 domain-containing protein</fullName>
    </recommendedName>
</protein>
<feature type="region of interest" description="Disordered" evidence="1">
    <location>
        <begin position="194"/>
        <end position="231"/>
    </location>
</feature>
<comment type="caution">
    <text evidence="3">The sequence shown here is derived from an EMBL/GenBank/DDBJ whole genome shotgun (WGS) entry which is preliminary data.</text>
</comment>
<keyword evidence="4" id="KW-1185">Reference proteome</keyword>
<dbReference type="Pfam" id="PF19623">
    <property type="entry name" value="DUF6128"/>
    <property type="match status" value="1"/>
</dbReference>
<evidence type="ECO:0000259" key="2">
    <source>
        <dbReference type="Pfam" id="PF19623"/>
    </source>
</evidence>
<dbReference type="AlphaFoldDB" id="A0A2Y9BGY2"/>
<dbReference type="EMBL" id="QGDL01000011">
    <property type="protein sequence ID" value="PWJ27690.1"/>
    <property type="molecule type" value="Genomic_DNA"/>
</dbReference>
<dbReference type="OrthoDB" id="9814510at2"/>
<organism evidence="3 4">
    <name type="scientific">Faecalicatena orotica</name>
    <dbReference type="NCBI Taxonomy" id="1544"/>
    <lineage>
        <taxon>Bacteria</taxon>
        <taxon>Bacillati</taxon>
        <taxon>Bacillota</taxon>
        <taxon>Clostridia</taxon>
        <taxon>Lachnospirales</taxon>
        <taxon>Lachnospiraceae</taxon>
        <taxon>Faecalicatena</taxon>
    </lineage>
</organism>
<feature type="compositionally biased region" description="Low complexity" evidence="1">
    <location>
        <begin position="207"/>
        <end position="222"/>
    </location>
</feature>
<reference evidence="3 4" key="1">
    <citation type="submission" date="2018-05" db="EMBL/GenBank/DDBJ databases">
        <title>The Hungate 1000. A catalogue of reference genomes from the rumen microbiome.</title>
        <authorList>
            <person name="Kelly W."/>
        </authorList>
    </citation>
    <scope>NUCLEOTIDE SEQUENCE [LARGE SCALE GENOMIC DNA]</scope>
    <source>
        <strain evidence="3 4">NLAE-zl-C242</strain>
    </source>
</reference>
<evidence type="ECO:0000313" key="3">
    <source>
        <dbReference type="EMBL" id="PWJ27690.1"/>
    </source>
</evidence>
<name>A0A2Y9BGY2_9FIRM</name>
<feature type="compositionally biased region" description="Basic and acidic residues" evidence="1">
    <location>
        <begin position="194"/>
        <end position="206"/>
    </location>
</feature>
<evidence type="ECO:0000256" key="1">
    <source>
        <dbReference type="SAM" id="MobiDB-lite"/>
    </source>
</evidence>
<gene>
    <name evidence="3" type="ORF">A8806_111127</name>
</gene>
<feature type="region of interest" description="Disordered" evidence="1">
    <location>
        <begin position="273"/>
        <end position="336"/>
    </location>
</feature>
<sequence length="434" mass="48985">MNPGICYLYEYKNDQKLRNVGFMKVTPHYHACILQINVRGVPVKNQDFVSLLTFYEKDSGIIAKPVEKLPCGDKSIYARLSVDESVFPEGRTLADMGGFLLQTEAGQYYAAFTDNLPFNTASIRPWEAAPEPVMEAESLGGCPCILPNDEAAEETSVVNLEMSLDTEMAVEKAAPHASNYESAMQDDSTIQRNYDTDRENTPENRNNHGNGNYPNFGNYLNNDSNSNLERFPSNEIDLNRENLLLNENDSVQENLPVIENDSGQEHLPAAENNSRQENLPGNGNIPDLENAPVNIPYPARDSAPQPELFPVPEYMPENAPSPEPVSVPEPEPQSRETVHKIQRSDLSMLPRRCWNLANNSFLMHGYHNYHHLLLVEEDGHFWLGVPGIYAPREARAAELFGFPQFTQTYTSQLDLSSDECEDSEKFGYWCRFIR</sequence>
<accession>A0A2Y9BGY2</accession>
<dbReference type="InterPro" id="IPR046131">
    <property type="entry name" value="DUF6128"/>
</dbReference>
<feature type="domain" description="DUF6128" evidence="2">
    <location>
        <begin position="330"/>
        <end position="406"/>
    </location>
</feature>
<dbReference type="Proteomes" id="UP000245845">
    <property type="component" value="Unassembled WGS sequence"/>
</dbReference>
<proteinExistence type="predicted"/>